<dbReference type="InterPro" id="IPR029032">
    <property type="entry name" value="AhpD-like"/>
</dbReference>
<protein>
    <submittedName>
        <fullName evidence="1">Unannotated protein</fullName>
    </submittedName>
</protein>
<accession>A0A6J6S6N8</accession>
<evidence type="ECO:0000313" key="1">
    <source>
        <dbReference type="EMBL" id="CAB4730564.1"/>
    </source>
</evidence>
<organism evidence="1">
    <name type="scientific">freshwater metagenome</name>
    <dbReference type="NCBI Taxonomy" id="449393"/>
    <lineage>
        <taxon>unclassified sequences</taxon>
        <taxon>metagenomes</taxon>
        <taxon>ecological metagenomes</taxon>
    </lineage>
</organism>
<dbReference type="Gene3D" id="1.20.1290.10">
    <property type="entry name" value="AhpD-like"/>
    <property type="match status" value="1"/>
</dbReference>
<reference evidence="1" key="1">
    <citation type="submission" date="2020-05" db="EMBL/GenBank/DDBJ databases">
        <authorList>
            <person name="Chiriac C."/>
            <person name="Salcher M."/>
            <person name="Ghai R."/>
            <person name="Kavagutti S V."/>
        </authorList>
    </citation>
    <scope>NUCLEOTIDE SEQUENCE</scope>
</reference>
<gene>
    <name evidence="1" type="ORF">UFOPK2683_01256</name>
</gene>
<dbReference type="AlphaFoldDB" id="A0A6J6S6N8"/>
<dbReference type="EMBL" id="CAEZYK010000084">
    <property type="protein sequence ID" value="CAB4730564.1"/>
    <property type="molecule type" value="Genomic_DNA"/>
</dbReference>
<sequence>MSTQSDWNFPFEEPIHEVFPALHEAQSAWMAQVDSLSAPDRKTHELIRLACGVILRNGEGVARHAGLAREVGASWDEVLGSVMLTVPGFGLLPAAEAIPFAREGFSNAADVDEEEN</sequence>
<dbReference type="SUPFAM" id="SSF69118">
    <property type="entry name" value="AhpD-like"/>
    <property type="match status" value="1"/>
</dbReference>
<proteinExistence type="predicted"/>
<name>A0A6J6S6N8_9ZZZZ</name>